<name>A0A3D9I5X1_9BACL</name>
<gene>
    <name evidence="1" type="ORF">DFP95_11178</name>
</gene>
<dbReference type="OrthoDB" id="2593769at2"/>
<protein>
    <submittedName>
        <fullName evidence="1">Uncharacterized protein</fullName>
    </submittedName>
</protein>
<sequence length="173" mass="19899">MNGSQERWISKAYGNPLLRDKIVNAGMITLYCDYSGFVDRSRYSVACCYVHDRFIGISAKRLRMDVDADSNYGELLAVLYSLEILDKWLSDIDNKPKIAVVYTDCSRIERILGKSESPRPHYARSRNEIIIALNRLRDNYPGVSVRVRYISKHKSNNELHRLAHNAAREAAME</sequence>
<dbReference type="AlphaFoldDB" id="A0A3D9I5X1"/>
<proteinExistence type="predicted"/>
<dbReference type="InterPro" id="IPR036397">
    <property type="entry name" value="RNaseH_sf"/>
</dbReference>
<dbReference type="Proteomes" id="UP000256869">
    <property type="component" value="Unassembled WGS sequence"/>
</dbReference>
<dbReference type="RefSeq" id="WP_115994065.1">
    <property type="nucleotide sequence ID" value="NZ_QRDY01000011.1"/>
</dbReference>
<comment type="caution">
    <text evidence="1">The sequence shown here is derived from an EMBL/GenBank/DDBJ whole genome shotgun (WGS) entry which is preliminary data.</text>
</comment>
<evidence type="ECO:0000313" key="1">
    <source>
        <dbReference type="EMBL" id="RED57164.1"/>
    </source>
</evidence>
<keyword evidence="2" id="KW-1185">Reference proteome</keyword>
<accession>A0A3D9I5X1</accession>
<dbReference type="SUPFAM" id="SSF53098">
    <property type="entry name" value="Ribonuclease H-like"/>
    <property type="match status" value="1"/>
</dbReference>
<dbReference type="GO" id="GO:0003676">
    <property type="term" value="F:nucleic acid binding"/>
    <property type="evidence" value="ECO:0007669"/>
    <property type="project" value="InterPro"/>
</dbReference>
<organism evidence="1 2">
    <name type="scientific">Cohnella lupini</name>
    <dbReference type="NCBI Taxonomy" id="1294267"/>
    <lineage>
        <taxon>Bacteria</taxon>
        <taxon>Bacillati</taxon>
        <taxon>Bacillota</taxon>
        <taxon>Bacilli</taxon>
        <taxon>Bacillales</taxon>
        <taxon>Paenibacillaceae</taxon>
        <taxon>Cohnella</taxon>
    </lineage>
</organism>
<evidence type="ECO:0000313" key="2">
    <source>
        <dbReference type="Proteomes" id="UP000256869"/>
    </source>
</evidence>
<dbReference type="EMBL" id="QRDY01000011">
    <property type="protein sequence ID" value="RED57164.1"/>
    <property type="molecule type" value="Genomic_DNA"/>
</dbReference>
<dbReference type="Gene3D" id="3.30.420.10">
    <property type="entry name" value="Ribonuclease H-like superfamily/Ribonuclease H"/>
    <property type="match status" value="1"/>
</dbReference>
<reference evidence="1 2" key="1">
    <citation type="submission" date="2018-07" db="EMBL/GenBank/DDBJ databases">
        <title>Genomic Encyclopedia of Type Strains, Phase III (KMG-III): the genomes of soil and plant-associated and newly described type strains.</title>
        <authorList>
            <person name="Whitman W."/>
        </authorList>
    </citation>
    <scope>NUCLEOTIDE SEQUENCE [LARGE SCALE GENOMIC DNA]</scope>
    <source>
        <strain evidence="1 2">CECT 8236</strain>
    </source>
</reference>
<dbReference type="InterPro" id="IPR012337">
    <property type="entry name" value="RNaseH-like_sf"/>
</dbReference>